<keyword evidence="2" id="KW-0238">DNA-binding</keyword>
<dbReference type="AlphaFoldDB" id="A0A1H3ZIS4"/>
<dbReference type="PRINTS" id="PR00032">
    <property type="entry name" value="HTHARAC"/>
</dbReference>
<dbReference type="InterPro" id="IPR009057">
    <property type="entry name" value="Homeodomain-like_sf"/>
</dbReference>
<dbReference type="Pfam" id="PF12833">
    <property type="entry name" value="HTH_18"/>
    <property type="match status" value="1"/>
</dbReference>
<evidence type="ECO:0000313" key="6">
    <source>
        <dbReference type="Proteomes" id="UP000199656"/>
    </source>
</evidence>
<dbReference type="InterPro" id="IPR020449">
    <property type="entry name" value="Tscrpt_reg_AraC-type_HTH"/>
</dbReference>
<dbReference type="STRING" id="408074.SAMN05660909_01250"/>
<protein>
    <submittedName>
        <fullName evidence="5">Helix-turn-helix domain-containing protein</fullName>
    </submittedName>
</protein>
<evidence type="ECO:0000256" key="1">
    <source>
        <dbReference type="ARBA" id="ARBA00023015"/>
    </source>
</evidence>
<name>A0A1H3ZIS4_9BACT</name>
<accession>A0A1H3ZIS4</accession>
<proteinExistence type="predicted"/>
<dbReference type="RefSeq" id="WP_089759751.1">
    <property type="nucleotide sequence ID" value="NZ_BKAT01000005.1"/>
</dbReference>
<dbReference type="Proteomes" id="UP000199656">
    <property type="component" value="Unassembled WGS sequence"/>
</dbReference>
<keyword evidence="6" id="KW-1185">Reference proteome</keyword>
<organism evidence="5 6">
    <name type="scientific">Chitinophaga terrae</name>
    <name type="common">ex Kim and Jung 2007</name>
    <dbReference type="NCBI Taxonomy" id="408074"/>
    <lineage>
        <taxon>Bacteria</taxon>
        <taxon>Pseudomonadati</taxon>
        <taxon>Bacteroidota</taxon>
        <taxon>Chitinophagia</taxon>
        <taxon>Chitinophagales</taxon>
        <taxon>Chitinophagaceae</taxon>
        <taxon>Chitinophaga</taxon>
    </lineage>
</organism>
<evidence type="ECO:0000256" key="2">
    <source>
        <dbReference type="ARBA" id="ARBA00023125"/>
    </source>
</evidence>
<dbReference type="InterPro" id="IPR037923">
    <property type="entry name" value="HTH-like"/>
</dbReference>
<dbReference type="OrthoDB" id="1007602at2"/>
<keyword evidence="3" id="KW-0804">Transcription</keyword>
<reference evidence="6" key="1">
    <citation type="submission" date="2016-10" db="EMBL/GenBank/DDBJ databases">
        <authorList>
            <person name="Varghese N."/>
            <person name="Submissions S."/>
        </authorList>
    </citation>
    <scope>NUCLEOTIDE SEQUENCE [LARGE SCALE GENOMIC DNA]</scope>
    <source>
        <strain evidence="6">DSM 23920</strain>
    </source>
</reference>
<sequence length="295" mass="34749">MSRRLLKHSFSLLHVDHVQLNHRWNYKNVISPYYRLYYINEGEGLLSNASQQICLEPGYIYLIPSFTLCNLYCKEYLSQYFIQFFEDSPDGISLFHHNRSLMKLPATELDIVHFQRMLAINPGRGINRSDNPKVYEKSDYYREYQALNNRQSMGAYLETQGIILQLLSRFVDSENFDQAGSEEIPQKVLSAMSYIQINLHQPITVAQLASRASQHPDYFSRQFLRYTGERPLAYIHTKRIERAQFLIITTRMAYSEIASEIGFDSLPHFSRVFKKITRLTPGEYRRQYQQMHDGE</sequence>
<dbReference type="InterPro" id="IPR018060">
    <property type="entry name" value="HTH_AraC"/>
</dbReference>
<evidence type="ECO:0000313" key="5">
    <source>
        <dbReference type="EMBL" id="SEA23666.1"/>
    </source>
</evidence>
<dbReference type="EMBL" id="FNRL01000004">
    <property type="protein sequence ID" value="SEA23666.1"/>
    <property type="molecule type" value="Genomic_DNA"/>
</dbReference>
<dbReference type="PANTHER" id="PTHR43280">
    <property type="entry name" value="ARAC-FAMILY TRANSCRIPTIONAL REGULATOR"/>
    <property type="match status" value="1"/>
</dbReference>
<dbReference type="GO" id="GO:0043565">
    <property type="term" value="F:sequence-specific DNA binding"/>
    <property type="evidence" value="ECO:0007669"/>
    <property type="project" value="InterPro"/>
</dbReference>
<dbReference type="SMART" id="SM00342">
    <property type="entry name" value="HTH_ARAC"/>
    <property type="match status" value="1"/>
</dbReference>
<gene>
    <name evidence="5" type="ORF">SAMN05660909_01250</name>
</gene>
<dbReference type="SUPFAM" id="SSF46689">
    <property type="entry name" value="Homeodomain-like"/>
    <property type="match status" value="2"/>
</dbReference>
<dbReference type="PROSITE" id="PS01124">
    <property type="entry name" value="HTH_ARAC_FAMILY_2"/>
    <property type="match status" value="1"/>
</dbReference>
<feature type="domain" description="HTH araC/xylS-type" evidence="4">
    <location>
        <begin position="189"/>
        <end position="287"/>
    </location>
</feature>
<dbReference type="Gene3D" id="1.10.10.60">
    <property type="entry name" value="Homeodomain-like"/>
    <property type="match status" value="2"/>
</dbReference>
<evidence type="ECO:0000259" key="4">
    <source>
        <dbReference type="PROSITE" id="PS01124"/>
    </source>
</evidence>
<dbReference type="SUPFAM" id="SSF51215">
    <property type="entry name" value="Regulatory protein AraC"/>
    <property type="match status" value="1"/>
</dbReference>
<evidence type="ECO:0000256" key="3">
    <source>
        <dbReference type="ARBA" id="ARBA00023163"/>
    </source>
</evidence>
<dbReference type="PANTHER" id="PTHR43280:SF28">
    <property type="entry name" value="HTH-TYPE TRANSCRIPTIONAL ACTIVATOR RHAS"/>
    <property type="match status" value="1"/>
</dbReference>
<dbReference type="GO" id="GO:0003700">
    <property type="term" value="F:DNA-binding transcription factor activity"/>
    <property type="evidence" value="ECO:0007669"/>
    <property type="project" value="InterPro"/>
</dbReference>
<keyword evidence="1" id="KW-0805">Transcription regulation</keyword>